<dbReference type="GO" id="GO:0009117">
    <property type="term" value="P:nucleotide metabolic process"/>
    <property type="evidence" value="ECO:0007669"/>
    <property type="project" value="UniProtKB-KW"/>
</dbReference>
<dbReference type="PIRSF" id="PIRSF006305">
    <property type="entry name" value="Maf"/>
    <property type="match status" value="1"/>
</dbReference>
<dbReference type="Proteomes" id="UP000018211">
    <property type="component" value="Unassembled WGS sequence"/>
</dbReference>
<dbReference type="PANTHER" id="PTHR43213:SF5">
    <property type="entry name" value="BIFUNCTIONAL DTTP_UTP PYROPHOSPHATASE_METHYLTRANSFERASE PROTEIN-RELATED"/>
    <property type="match status" value="1"/>
</dbReference>
<dbReference type="EMBL" id="CAOF01000168">
    <property type="protein sequence ID" value="CCO48968.1"/>
    <property type="molecule type" value="Genomic_DNA"/>
</dbReference>
<dbReference type="NCBIfam" id="TIGR00172">
    <property type="entry name" value="maf"/>
    <property type="match status" value="1"/>
</dbReference>
<evidence type="ECO:0000256" key="2">
    <source>
        <dbReference type="ARBA" id="ARBA00022801"/>
    </source>
</evidence>
<evidence type="ECO:0000256" key="4">
    <source>
        <dbReference type="HAMAP-Rule" id="MF_00528"/>
    </source>
</evidence>
<organism evidence="5 6">
    <name type="scientific">Vibrio nigripulchritudo SOn1</name>
    <dbReference type="NCBI Taxonomy" id="1238450"/>
    <lineage>
        <taxon>Bacteria</taxon>
        <taxon>Pseudomonadati</taxon>
        <taxon>Pseudomonadota</taxon>
        <taxon>Gammaproteobacteria</taxon>
        <taxon>Vibrionales</taxon>
        <taxon>Vibrionaceae</taxon>
        <taxon>Vibrio</taxon>
    </lineage>
</organism>
<keyword evidence="2 4" id="KW-0378">Hydrolase</keyword>
<accession>A0AAV2VWI9</accession>
<comment type="catalytic activity">
    <reaction evidence="4">
        <text>UTP + H2O = UMP + diphosphate + H(+)</text>
        <dbReference type="Rhea" id="RHEA:29395"/>
        <dbReference type="ChEBI" id="CHEBI:15377"/>
        <dbReference type="ChEBI" id="CHEBI:15378"/>
        <dbReference type="ChEBI" id="CHEBI:33019"/>
        <dbReference type="ChEBI" id="CHEBI:46398"/>
        <dbReference type="ChEBI" id="CHEBI:57865"/>
        <dbReference type="EC" id="3.6.1.9"/>
    </reaction>
</comment>
<evidence type="ECO:0000256" key="3">
    <source>
        <dbReference type="ARBA" id="ARBA00023080"/>
    </source>
</evidence>
<dbReference type="CDD" id="cd00555">
    <property type="entry name" value="Maf"/>
    <property type="match status" value="1"/>
</dbReference>
<protein>
    <recommendedName>
        <fullName evidence="4">dTTP/UTP pyrophosphatase</fullName>
        <shortName evidence="4">dTTPase/UTPase</shortName>
        <ecNumber evidence="4">3.6.1.9</ecNumber>
    </recommendedName>
    <alternativeName>
        <fullName evidence="4">Nucleoside triphosphate pyrophosphatase</fullName>
    </alternativeName>
    <alternativeName>
        <fullName evidence="4">Nucleotide pyrophosphatase</fullName>
        <shortName evidence="4">Nucleotide PPase</shortName>
    </alternativeName>
</protein>
<feature type="site" description="Important for substrate specificity" evidence="4">
    <location>
        <position position="75"/>
    </location>
</feature>
<comment type="function">
    <text evidence="4">Nucleoside triphosphate pyrophosphatase that hydrolyzes dTTP and UTP. May have a dual role in cell division arrest and in preventing the incorporation of modified nucleotides into cellular nucleic acids.</text>
</comment>
<reference evidence="5 6" key="1">
    <citation type="journal article" date="2013" name="ISME J.">
        <title>Comparative genomics of pathogenic lineages of Vibrio nigripulchritudo identifies virulence-associated traits.</title>
        <authorList>
            <person name="Goudenege D."/>
            <person name="Labreuche Y."/>
            <person name="Krin E."/>
            <person name="Ansquer D."/>
            <person name="Mangenot S."/>
            <person name="Calteau A."/>
            <person name="Medigue C."/>
            <person name="Mazel D."/>
            <person name="Polz M.F."/>
            <person name="Le Roux F."/>
        </authorList>
    </citation>
    <scope>NUCLEOTIDE SEQUENCE [LARGE SCALE GENOMIC DNA]</scope>
    <source>
        <strain evidence="5 6">SOn1</strain>
    </source>
</reference>
<dbReference type="GO" id="GO:0005737">
    <property type="term" value="C:cytoplasm"/>
    <property type="evidence" value="ECO:0007669"/>
    <property type="project" value="UniProtKB-SubCell"/>
</dbReference>
<dbReference type="AlphaFoldDB" id="A0AAV2VWI9"/>
<dbReference type="Pfam" id="PF02545">
    <property type="entry name" value="Maf"/>
    <property type="match status" value="1"/>
</dbReference>
<dbReference type="HAMAP" id="MF_00528">
    <property type="entry name" value="Maf"/>
    <property type="match status" value="1"/>
</dbReference>
<comment type="similarity">
    <text evidence="4">Belongs to the Maf family. YhdE subfamily.</text>
</comment>
<keyword evidence="4" id="KW-0963">Cytoplasm</keyword>
<dbReference type="SUPFAM" id="SSF52972">
    <property type="entry name" value="ITPase-like"/>
    <property type="match status" value="1"/>
</dbReference>
<evidence type="ECO:0000313" key="6">
    <source>
        <dbReference type="Proteomes" id="UP000018211"/>
    </source>
</evidence>
<sequence length="190" mass="21273">MSQQSRRLTLASSSPRRKELLGLLGYTFDTVSPDIVEEKQSNETAEQYVQRLAKEKAQAGFELTDKSGVVLGSDTIVVIDGDVLEKPDDLEHSVAMLSRMSDRRHQVLTAVTVMDKTRNESKLIETSVWFKPLSEQEIKSYWETGEPCDKAGSYGIQGIGGKFVSRIEGSYHAVMGLPLMETDQLLHKFF</sequence>
<proteinExistence type="inferred from homology"/>
<dbReference type="InterPro" id="IPR003697">
    <property type="entry name" value="Maf-like"/>
</dbReference>
<dbReference type="EC" id="3.6.1.9" evidence="4"/>
<keyword evidence="3 4" id="KW-0546">Nucleotide metabolism</keyword>
<dbReference type="Gene3D" id="3.90.950.10">
    <property type="match status" value="1"/>
</dbReference>
<comment type="cofactor">
    <cofactor evidence="1 4">
        <name>a divalent metal cation</name>
        <dbReference type="ChEBI" id="CHEBI:60240"/>
    </cofactor>
</comment>
<evidence type="ECO:0000256" key="1">
    <source>
        <dbReference type="ARBA" id="ARBA00001968"/>
    </source>
</evidence>
<feature type="active site" description="Proton acceptor" evidence="4">
    <location>
        <position position="74"/>
    </location>
</feature>
<comment type="caution">
    <text evidence="5">The sequence shown here is derived from an EMBL/GenBank/DDBJ whole genome shotgun (WGS) entry which is preliminary data.</text>
</comment>
<comment type="catalytic activity">
    <reaction evidence="4">
        <text>dTTP + H2O = dTMP + diphosphate + H(+)</text>
        <dbReference type="Rhea" id="RHEA:28534"/>
        <dbReference type="ChEBI" id="CHEBI:15377"/>
        <dbReference type="ChEBI" id="CHEBI:15378"/>
        <dbReference type="ChEBI" id="CHEBI:33019"/>
        <dbReference type="ChEBI" id="CHEBI:37568"/>
        <dbReference type="ChEBI" id="CHEBI:63528"/>
        <dbReference type="EC" id="3.6.1.9"/>
    </reaction>
</comment>
<comment type="caution">
    <text evidence="4">Lacks conserved residue(s) required for the propagation of feature annotation.</text>
</comment>
<feature type="site" description="Important for substrate specificity" evidence="4">
    <location>
        <position position="16"/>
    </location>
</feature>
<dbReference type="GO" id="GO:0047429">
    <property type="term" value="F:nucleoside triphosphate diphosphatase activity"/>
    <property type="evidence" value="ECO:0007669"/>
    <property type="project" value="UniProtKB-EC"/>
</dbReference>
<evidence type="ECO:0000313" key="5">
    <source>
        <dbReference type="EMBL" id="CCO48968.1"/>
    </source>
</evidence>
<feature type="site" description="Important for substrate specificity" evidence="4">
    <location>
        <position position="157"/>
    </location>
</feature>
<dbReference type="RefSeq" id="WP_004405114.1">
    <property type="nucleotide sequence ID" value="NZ_LK391965.1"/>
</dbReference>
<gene>
    <name evidence="5" type="primary">maf</name>
    <name evidence="5" type="ORF">VIBNISOn1_730029</name>
</gene>
<name>A0AAV2VWI9_9VIBR</name>
<comment type="subcellular location">
    <subcellularLocation>
        <location evidence="4">Cytoplasm</location>
    </subcellularLocation>
</comment>
<dbReference type="InterPro" id="IPR029001">
    <property type="entry name" value="ITPase-like_fam"/>
</dbReference>
<dbReference type="PANTHER" id="PTHR43213">
    <property type="entry name" value="BIFUNCTIONAL DTTP/UTP PYROPHOSPHATASE/METHYLTRANSFERASE PROTEIN-RELATED"/>
    <property type="match status" value="1"/>
</dbReference>